<reference evidence="1 2" key="1">
    <citation type="journal article" date="2013" name="Int. J. Syst. Evol. Microbiol.">
        <title>Celerinatantimonas yamalensis sp. nov., a cold-adapted diazotrophic bacterium from a cold permafrost brine.</title>
        <authorList>
            <person name="Shcherbakova V."/>
            <person name="Chuvilskaya N."/>
            <person name="Rivkina E."/>
            <person name="Demidov N."/>
            <person name="Uchaeva V."/>
            <person name="Suetin S."/>
            <person name="Suzina N."/>
            <person name="Gilichinsky D."/>
        </authorList>
    </citation>
    <scope>NUCLEOTIDE SEQUENCE [LARGE SCALE GENOMIC DNA]</scope>
    <source>
        <strain evidence="1 2">C7</strain>
    </source>
</reference>
<organism evidence="1 2">
    <name type="scientific">Celerinatantimonas yamalensis</name>
    <dbReference type="NCBI Taxonomy" id="559956"/>
    <lineage>
        <taxon>Bacteria</taxon>
        <taxon>Pseudomonadati</taxon>
        <taxon>Pseudomonadota</taxon>
        <taxon>Gammaproteobacteria</taxon>
        <taxon>Celerinatantimonadaceae</taxon>
        <taxon>Celerinatantimonas</taxon>
    </lineage>
</organism>
<dbReference type="SUPFAM" id="SSF55331">
    <property type="entry name" value="Tautomerase/MIF"/>
    <property type="match status" value="1"/>
</dbReference>
<dbReference type="InterPro" id="IPR037479">
    <property type="entry name" value="Tauto_MSAD"/>
</dbReference>
<gene>
    <name evidence="1" type="ORF">ABUE30_09120</name>
</gene>
<dbReference type="PANTHER" id="PTHR38460:SF1">
    <property type="entry name" value="TAUTOMERASE YOLI-RELATED"/>
    <property type="match status" value="1"/>
</dbReference>
<comment type="caution">
    <text evidence="1">The sequence shown here is derived from an EMBL/GenBank/DDBJ whole genome shotgun (WGS) entry which is preliminary data.</text>
</comment>
<dbReference type="Pfam" id="PF14552">
    <property type="entry name" value="Tautomerase_2"/>
    <property type="match status" value="1"/>
</dbReference>
<dbReference type="InterPro" id="IPR014347">
    <property type="entry name" value="Tautomerase/MIF_sf"/>
</dbReference>
<dbReference type="Gene3D" id="3.30.429.10">
    <property type="entry name" value="Macrophage Migration Inhibitory Factor"/>
    <property type="match status" value="1"/>
</dbReference>
<evidence type="ECO:0000313" key="2">
    <source>
        <dbReference type="Proteomes" id="UP001629953"/>
    </source>
</evidence>
<dbReference type="Proteomes" id="UP001629953">
    <property type="component" value="Unassembled WGS sequence"/>
</dbReference>
<proteinExistence type="predicted"/>
<dbReference type="EMBL" id="JBEQCT010000003">
    <property type="protein sequence ID" value="MFM2485221.1"/>
    <property type="molecule type" value="Genomic_DNA"/>
</dbReference>
<accession>A0ABW9G6C7</accession>
<name>A0ABW9G6C7_9GAMM</name>
<sequence>MPFTRISISRESFDDQRQAVSEILQQCLETHFDVPPGDCFQMFEAYSPQQKVFDNDYPNLSKARSNAGLLFHIFAGKPRNHSQKRAFFQALCQNLEQKIAVRPEDVMVIIQFNDAEDWSFSSGLSMKDMMIGDMQ</sequence>
<keyword evidence="2" id="KW-1185">Reference proteome</keyword>
<evidence type="ECO:0000313" key="1">
    <source>
        <dbReference type="EMBL" id="MFM2485221.1"/>
    </source>
</evidence>
<protein>
    <submittedName>
        <fullName evidence="1">Tautomerase family protein</fullName>
    </submittedName>
</protein>
<dbReference type="PANTHER" id="PTHR38460">
    <property type="entry name" value="TAUTOMERASE YOLI-RELATED"/>
    <property type="match status" value="1"/>
</dbReference>
<dbReference type="RefSeq" id="WP_408623432.1">
    <property type="nucleotide sequence ID" value="NZ_JBEQCT010000003.1"/>
</dbReference>